<dbReference type="GO" id="GO:0008880">
    <property type="term" value="F:glucuronate isomerase activity"/>
    <property type="evidence" value="ECO:0007669"/>
    <property type="project" value="UniProtKB-EC"/>
</dbReference>
<evidence type="ECO:0000256" key="6">
    <source>
        <dbReference type="ARBA" id="ARBA00023235"/>
    </source>
</evidence>
<keyword evidence="6 7" id="KW-0413">Isomerase</keyword>
<accession>A0ABW0W1S7</accession>
<comment type="pathway">
    <text evidence="2 7">Carbohydrate metabolism; pentose and glucuronate interconversion.</text>
</comment>
<evidence type="ECO:0000256" key="7">
    <source>
        <dbReference type="HAMAP-Rule" id="MF_00675"/>
    </source>
</evidence>
<comment type="catalytic activity">
    <reaction evidence="1 7">
        <text>D-glucuronate = D-fructuronate</text>
        <dbReference type="Rhea" id="RHEA:13049"/>
        <dbReference type="ChEBI" id="CHEBI:58720"/>
        <dbReference type="ChEBI" id="CHEBI:59863"/>
        <dbReference type="EC" id="5.3.1.12"/>
    </reaction>
</comment>
<dbReference type="SUPFAM" id="SSF51556">
    <property type="entry name" value="Metallo-dependent hydrolases"/>
    <property type="match status" value="1"/>
</dbReference>
<proteinExistence type="inferred from homology"/>
<dbReference type="EC" id="5.3.1.12" evidence="4 7"/>
<dbReference type="Gene3D" id="1.10.2020.10">
    <property type="entry name" value="uronate isomerase, domain 2, chain A"/>
    <property type="match status" value="1"/>
</dbReference>
<dbReference type="RefSeq" id="WP_379190453.1">
    <property type="nucleotide sequence ID" value="NZ_JBHSOW010000080.1"/>
</dbReference>
<dbReference type="EMBL" id="JBHSOW010000080">
    <property type="protein sequence ID" value="MFC5651830.1"/>
    <property type="molecule type" value="Genomic_DNA"/>
</dbReference>
<organism evidence="8 9">
    <name type="scientific">Paenibacillus solisilvae</name>
    <dbReference type="NCBI Taxonomy" id="2486751"/>
    <lineage>
        <taxon>Bacteria</taxon>
        <taxon>Bacillati</taxon>
        <taxon>Bacillota</taxon>
        <taxon>Bacilli</taxon>
        <taxon>Bacillales</taxon>
        <taxon>Paenibacillaceae</taxon>
        <taxon>Paenibacillus</taxon>
    </lineage>
</organism>
<evidence type="ECO:0000256" key="5">
    <source>
        <dbReference type="ARBA" id="ARBA00020555"/>
    </source>
</evidence>
<name>A0ABW0W1S7_9BACL</name>
<dbReference type="PANTHER" id="PTHR30068">
    <property type="entry name" value="URONATE ISOMERASE"/>
    <property type="match status" value="1"/>
</dbReference>
<evidence type="ECO:0000313" key="9">
    <source>
        <dbReference type="Proteomes" id="UP001596047"/>
    </source>
</evidence>
<dbReference type="Pfam" id="PF02614">
    <property type="entry name" value="UxaC"/>
    <property type="match status" value="1"/>
</dbReference>
<dbReference type="HAMAP" id="MF_00675">
    <property type="entry name" value="UxaC"/>
    <property type="match status" value="1"/>
</dbReference>
<keyword evidence="9" id="KW-1185">Reference proteome</keyword>
<protein>
    <recommendedName>
        <fullName evidence="5 7">Uronate isomerase</fullName>
        <ecNumber evidence="4 7">5.3.1.12</ecNumber>
    </recommendedName>
    <alternativeName>
        <fullName evidence="7">Glucuronate isomerase</fullName>
    </alternativeName>
    <alternativeName>
        <fullName evidence="7">Uronic isomerase</fullName>
    </alternativeName>
</protein>
<dbReference type="InterPro" id="IPR003766">
    <property type="entry name" value="Uronate_isomerase"/>
</dbReference>
<comment type="similarity">
    <text evidence="3 7">Belongs to the metallo-dependent hydrolases superfamily. Uronate isomerase family.</text>
</comment>
<dbReference type="InterPro" id="IPR032466">
    <property type="entry name" value="Metal_Hydrolase"/>
</dbReference>
<evidence type="ECO:0000256" key="4">
    <source>
        <dbReference type="ARBA" id="ARBA00012546"/>
    </source>
</evidence>
<evidence type="ECO:0000256" key="1">
    <source>
        <dbReference type="ARBA" id="ARBA00001165"/>
    </source>
</evidence>
<gene>
    <name evidence="7 8" type="primary">uxaC</name>
    <name evidence="8" type="ORF">ACFPYJ_22455</name>
</gene>
<evidence type="ECO:0000313" key="8">
    <source>
        <dbReference type="EMBL" id="MFC5651830.1"/>
    </source>
</evidence>
<evidence type="ECO:0000256" key="3">
    <source>
        <dbReference type="ARBA" id="ARBA00008397"/>
    </source>
</evidence>
<comment type="catalytic activity">
    <reaction evidence="7">
        <text>aldehydo-D-galacturonate = keto-D-tagaturonate</text>
        <dbReference type="Rhea" id="RHEA:27702"/>
        <dbReference type="ChEBI" id="CHEBI:12952"/>
        <dbReference type="ChEBI" id="CHEBI:17886"/>
    </reaction>
</comment>
<dbReference type="Proteomes" id="UP001596047">
    <property type="component" value="Unassembled WGS sequence"/>
</dbReference>
<comment type="caution">
    <text evidence="8">The sequence shown here is derived from an EMBL/GenBank/DDBJ whole genome shotgun (WGS) entry which is preliminary data.</text>
</comment>
<evidence type="ECO:0000256" key="2">
    <source>
        <dbReference type="ARBA" id="ARBA00004892"/>
    </source>
</evidence>
<dbReference type="NCBIfam" id="NF002794">
    <property type="entry name" value="PRK02925.1"/>
    <property type="match status" value="1"/>
</dbReference>
<sequence length="472" mass="53521">MKAFMDDTFMLDSETAVQLYNNYAKGMPIIDYHCHLSPQEIWEDKRFANLAEVWLYGDHYKWRAMRANGVEERFVTGAAGVTDYDRFLAWCETVPYTLGNPLYHWSHMELRHIFGITARIGAETAPQIWEAANARLAEESFTVRGLIRSAGVETVCTTDDPADSLEYHLKLKQVDDLGFRVLPSFRPDKALGLTRGTFLPWLQRMGDACGYAITDYAALLRGLEDRVRFFHEAGTRVSDHALDEVPYAEATQEEAAAIFAKALRGEAVSRHEEWQYQTYTLLVLGRLYAQRGWAMQLHINAHRNNNTRMEALLGPDTGYDSINDNPVAGPLVKLLNALEQEQQLPKTILYSLNANDNDILASIAGSFQGGGVPGKMQLGSAWWFNDTKEGMRAQLLSLANIGLLSRFVGMLTDSRSFLSYPRHDYFRRILCSLLGEWVERGEAPDDEEWLGGIVQAISYRNAKDYFGFDREE</sequence>
<dbReference type="PANTHER" id="PTHR30068:SF4">
    <property type="entry name" value="URONATE ISOMERASE"/>
    <property type="match status" value="1"/>
</dbReference>
<dbReference type="Gene3D" id="3.20.20.140">
    <property type="entry name" value="Metal-dependent hydrolases"/>
    <property type="match status" value="1"/>
</dbReference>
<reference evidence="9" key="1">
    <citation type="journal article" date="2019" name="Int. J. Syst. Evol. Microbiol.">
        <title>The Global Catalogue of Microorganisms (GCM) 10K type strain sequencing project: providing services to taxonomists for standard genome sequencing and annotation.</title>
        <authorList>
            <consortium name="The Broad Institute Genomics Platform"/>
            <consortium name="The Broad Institute Genome Sequencing Center for Infectious Disease"/>
            <person name="Wu L."/>
            <person name="Ma J."/>
        </authorList>
    </citation>
    <scope>NUCLEOTIDE SEQUENCE [LARGE SCALE GENOMIC DNA]</scope>
    <source>
        <strain evidence="9">CGMCC 1.3240</strain>
    </source>
</reference>